<comment type="caution">
    <text evidence="1">The sequence shown here is derived from an EMBL/GenBank/DDBJ whole genome shotgun (WGS) entry which is preliminary data.</text>
</comment>
<proteinExistence type="predicted"/>
<accession>A0AAJ2LMY5</accession>
<reference evidence="1" key="1">
    <citation type="submission" date="2023-04" db="EMBL/GenBank/DDBJ databases">
        <title>Genomic characterization of faba bean (Vicia faba) microsymbionts in Mexican soils.</title>
        <authorList>
            <person name="Rivera Orduna F.N."/>
            <person name="Guevara-Luna J."/>
            <person name="Yan J."/>
            <person name="Arroyo-Herrera I."/>
            <person name="Li Y."/>
            <person name="Vasquez-Murrieta M.S."/>
            <person name="Wang E.T."/>
        </authorList>
    </citation>
    <scope>NUCLEOTIDE SEQUENCE</scope>
    <source>
        <strain evidence="1">CH26</strain>
    </source>
</reference>
<evidence type="ECO:0000313" key="2">
    <source>
        <dbReference type="Proteomes" id="UP001268610"/>
    </source>
</evidence>
<dbReference type="Proteomes" id="UP001268610">
    <property type="component" value="Unassembled WGS sequence"/>
</dbReference>
<protein>
    <submittedName>
        <fullName evidence="1">Uncharacterized protein</fullName>
    </submittedName>
</protein>
<dbReference type="RefSeq" id="WP_310866211.1">
    <property type="nucleotide sequence ID" value="NZ_JAVLSF010000445.1"/>
</dbReference>
<feature type="non-terminal residue" evidence="1">
    <location>
        <position position="1"/>
    </location>
</feature>
<organism evidence="1 2">
    <name type="scientific">Rhizobium hidalgonense</name>
    <dbReference type="NCBI Taxonomy" id="1538159"/>
    <lineage>
        <taxon>Bacteria</taxon>
        <taxon>Pseudomonadati</taxon>
        <taxon>Pseudomonadota</taxon>
        <taxon>Alphaproteobacteria</taxon>
        <taxon>Hyphomicrobiales</taxon>
        <taxon>Rhizobiaceae</taxon>
        <taxon>Rhizobium/Agrobacterium group</taxon>
        <taxon>Rhizobium</taxon>
    </lineage>
</organism>
<feature type="non-terminal residue" evidence="1">
    <location>
        <position position="175"/>
    </location>
</feature>
<name>A0AAJ2LMY5_9HYPH</name>
<sequence>TIDSDGGATPSGAFANINIAFSELKQVTIDPFAIYLAPTVNASRTIGSTGSVFNGTALRSGVSKLLQIGDASNKLSINFKDPMSANIQLGNAPQGHLIQLSGSLQSINIPKIKLFSNNTVASDDNSISLDAELKASNASTGISLSGFYLDVAPGGINFGKVGTTDKFDLTLNNVV</sequence>
<gene>
    <name evidence="1" type="ORF">RJJ65_36710</name>
</gene>
<dbReference type="AlphaFoldDB" id="A0AAJ2LMY5"/>
<dbReference type="EMBL" id="JAVLSF010000445">
    <property type="protein sequence ID" value="MDR9778080.1"/>
    <property type="molecule type" value="Genomic_DNA"/>
</dbReference>
<evidence type="ECO:0000313" key="1">
    <source>
        <dbReference type="EMBL" id="MDR9778080.1"/>
    </source>
</evidence>